<dbReference type="OrthoDB" id="3680308at2"/>
<dbReference type="RefSeq" id="WP_046422085.1">
    <property type="nucleotide sequence ID" value="NZ_LBDA02000016.1"/>
</dbReference>
<keyword evidence="2" id="KW-1185">Reference proteome</keyword>
<gene>
    <name evidence="1" type="ORF">VT52_008820</name>
</gene>
<protein>
    <recommendedName>
        <fullName evidence="3">Aminoglycoside phosphotransferase</fullName>
    </recommendedName>
</protein>
<evidence type="ECO:0008006" key="3">
    <source>
        <dbReference type="Google" id="ProtNLM"/>
    </source>
</evidence>
<sequence length="285" mass="32222">MTLSVSASQTVDLRTQPVDEVLDRVARSLQVRFLPESVVRKRRSVGARTDRETWVRIERRLLDKITDQGWNGAECAARLDGVAQPAWRGCLVWRDTNEQVMWRADETDLLPAAPVGNAILSKAPELSVEWWDRLNASLDALAEHQTRRVATPDTETITQASVTEAIQAVFPGDFDTTVQRWVPAHADLNWANVTSPVFSLFDWEDWGNAPQGLDSASLWASSLAVPSLADRVRHERRRDFESRDGKLMTLFVCSKILGPYAHPEDPRLERARRMAEQVIEELQAD</sequence>
<name>A0A1J4Q4L1_9ACTN</name>
<organism evidence="1 2">
    <name type="scientific">Streptomyces malaysiense</name>
    <dbReference type="NCBI Taxonomy" id="1428626"/>
    <lineage>
        <taxon>Bacteria</taxon>
        <taxon>Bacillati</taxon>
        <taxon>Actinomycetota</taxon>
        <taxon>Actinomycetes</taxon>
        <taxon>Kitasatosporales</taxon>
        <taxon>Streptomycetaceae</taxon>
        <taxon>Streptomyces</taxon>
    </lineage>
</organism>
<accession>A0A1J4Q4L1</accession>
<proteinExistence type="predicted"/>
<dbReference type="EMBL" id="LBDA02000016">
    <property type="protein sequence ID" value="OIK28077.1"/>
    <property type="molecule type" value="Genomic_DNA"/>
</dbReference>
<evidence type="ECO:0000313" key="2">
    <source>
        <dbReference type="Proteomes" id="UP000034838"/>
    </source>
</evidence>
<comment type="caution">
    <text evidence="1">The sequence shown here is derived from an EMBL/GenBank/DDBJ whole genome shotgun (WGS) entry which is preliminary data.</text>
</comment>
<evidence type="ECO:0000313" key="1">
    <source>
        <dbReference type="EMBL" id="OIK28077.1"/>
    </source>
</evidence>
<dbReference type="AlphaFoldDB" id="A0A1J4Q4L1"/>
<reference evidence="1" key="1">
    <citation type="submission" date="2016-10" db="EMBL/GenBank/DDBJ databases">
        <title>Genome sequence of Streptomyces malaysiense MUSC 136.</title>
        <authorList>
            <person name="Lee L.-H."/>
            <person name="Ser H.-L."/>
        </authorList>
    </citation>
    <scope>NUCLEOTIDE SEQUENCE [LARGE SCALE GENOMIC DNA]</scope>
    <source>
        <strain evidence="1">MUSC 136</strain>
    </source>
</reference>
<dbReference type="Proteomes" id="UP000034838">
    <property type="component" value="Unassembled WGS sequence"/>
</dbReference>